<dbReference type="HOGENOM" id="CLU_1246413_0_0_1"/>
<dbReference type="SMART" id="SM00389">
    <property type="entry name" value="HOX"/>
    <property type="match status" value="1"/>
</dbReference>
<dbReference type="SUPFAM" id="SSF46689">
    <property type="entry name" value="Homeodomain-like"/>
    <property type="match status" value="1"/>
</dbReference>
<feature type="DNA-binding region" description="Homeobox" evidence="6">
    <location>
        <begin position="125"/>
        <end position="187"/>
    </location>
</feature>
<evidence type="ECO:0000256" key="5">
    <source>
        <dbReference type="ARBA" id="ARBA00023242"/>
    </source>
</evidence>
<dbReference type="Gene3D" id="1.10.10.60">
    <property type="entry name" value="Homeodomain-like"/>
    <property type="match status" value="1"/>
</dbReference>
<comment type="similarity">
    <text evidence="2">Belongs to the TALE/IRO homeobox family.</text>
</comment>
<feature type="compositionally biased region" description="Acidic residues" evidence="7">
    <location>
        <begin position="192"/>
        <end position="215"/>
    </location>
</feature>
<reference evidence="11" key="1">
    <citation type="submission" date="2012-12" db="EMBL/GenBank/DDBJ databases">
        <authorList>
            <person name="Hellsten U."/>
            <person name="Grimwood J."/>
            <person name="Chapman J.A."/>
            <person name="Shapiro H."/>
            <person name="Aerts A."/>
            <person name="Otillar R.P."/>
            <person name="Terry A.Y."/>
            <person name="Boore J.L."/>
            <person name="Simakov O."/>
            <person name="Marletaz F."/>
            <person name="Cho S.-J."/>
            <person name="Edsinger-Gonzales E."/>
            <person name="Havlak P."/>
            <person name="Kuo D.-H."/>
            <person name="Larsson T."/>
            <person name="Lv J."/>
            <person name="Arendt D."/>
            <person name="Savage R."/>
            <person name="Osoegawa K."/>
            <person name="de Jong P."/>
            <person name="Lindberg D.R."/>
            <person name="Seaver E.C."/>
            <person name="Weisblat D.A."/>
            <person name="Putnam N.H."/>
            <person name="Grigoriev I.V."/>
            <person name="Rokhsar D.S."/>
        </authorList>
    </citation>
    <scope>NUCLEOTIDE SEQUENCE</scope>
    <source>
        <strain evidence="11">I ESC-2004</strain>
    </source>
</reference>
<dbReference type="AlphaFoldDB" id="R7U8T2"/>
<name>R7U8T2_CAPTE</name>
<gene>
    <name evidence="9" type="ORF">CAPTEDRAFT_168300</name>
</gene>
<evidence type="ECO:0000256" key="6">
    <source>
        <dbReference type="PROSITE-ProRule" id="PRU00108"/>
    </source>
</evidence>
<dbReference type="InterPro" id="IPR001356">
    <property type="entry name" value="HD"/>
</dbReference>
<reference evidence="9 11" key="2">
    <citation type="journal article" date="2013" name="Nature">
        <title>Insights into bilaterian evolution from three spiralian genomes.</title>
        <authorList>
            <person name="Simakov O."/>
            <person name="Marletaz F."/>
            <person name="Cho S.J."/>
            <person name="Edsinger-Gonzales E."/>
            <person name="Havlak P."/>
            <person name="Hellsten U."/>
            <person name="Kuo D.H."/>
            <person name="Larsson T."/>
            <person name="Lv J."/>
            <person name="Arendt D."/>
            <person name="Savage R."/>
            <person name="Osoegawa K."/>
            <person name="de Jong P."/>
            <person name="Grimwood J."/>
            <person name="Chapman J.A."/>
            <person name="Shapiro H."/>
            <person name="Aerts A."/>
            <person name="Otillar R.P."/>
            <person name="Terry A.Y."/>
            <person name="Boore J.L."/>
            <person name="Grigoriev I.V."/>
            <person name="Lindberg D.R."/>
            <person name="Seaver E.C."/>
            <person name="Weisblat D.A."/>
            <person name="Putnam N.H."/>
            <person name="Rokhsar D.S."/>
        </authorList>
    </citation>
    <scope>NUCLEOTIDE SEQUENCE</scope>
    <source>
        <strain evidence="9 11">I ESC-2004</strain>
    </source>
</reference>
<dbReference type="CDD" id="cd00086">
    <property type="entry name" value="homeodomain"/>
    <property type="match status" value="1"/>
</dbReference>
<evidence type="ECO:0000259" key="8">
    <source>
        <dbReference type="PROSITE" id="PS50071"/>
    </source>
</evidence>
<dbReference type="GO" id="GO:0005634">
    <property type="term" value="C:nucleus"/>
    <property type="evidence" value="ECO:0007669"/>
    <property type="project" value="UniProtKB-SubCell"/>
</dbReference>
<feature type="region of interest" description="Disordered" evidence="7">
    <location>
        <begin position="1"/>
        <end position="33"/>
    </location>
</feature>
<sequence length="222" mass="24656">MASLPQLSPVTPGAYPRASPPGGLGLSPPPSVLARQQGFALPHRHHPYPDTPSRIMDPSKGIHACAPFPVNSLPVESLVAPPDSMMYSNPGVMKAGMSLSPSMCALPPYDIHGSYQYLSQAYASLDPRRKNATKESTNTLKAWLYEHKKNPYPTKGEKIMLAILTRMTLTQVSTWFANARRRLKKERGGWTGEDDDDEEEEEVEVEKEEEADEEEARLRGKR</sequence>
<organism evidence="9">
    <name type="scientific">Capitella teleta</name>
    <name type="common">Polychaete worm</name>
    <dbReference type="NCBI Taxonomy" id="283909"/>
    <lineage>
        <taxon>Eukaryota</taxon>
        <taxon>Metazoa</taxon>
        <taxon>Spiralia</taxon>
        <taxon>Lophotrochozoa</taxon>
        <taxon>Annelida</taxon>
        <taxon>Polychaeta</taxon>
        <taxon>Sedentaria</taxon>
        <taxon>Scolecida</taxon>
        <taxon>Capitellidae</taxon>
        <taxon>Capitella</taxon>
    </lineage>
</organism>
<dbReference type="STRING" id="283909.R7U8T2"/>
<dbReference type="GO" id="GO:0048468">
    <property type="term" value="P:cell development"/>
    <property type="evidence" value="ECO:0007669"/>
    <property type="project" value="TreeGrafter"/>
</dbReference>
<dbReference type="OrthoDB" id="5399138at2759"/>
<dbReference type="PROSITE" id="PS00027">
    <property type="entry name" value="HOMEOBOX_1"/>
    <property type="match status" value="1"/>
</dbReference>
<evidence type="ECO:0000256" key="3">
    <source>
        <dbReference type="ARBA" id="ARBA00023125"/>
    </source>
</evidence>
<accession>R7U8T2</accession>
<dbReference type="Pfam" id="PF05920">
    <property type="entry name" value="Homeobox_KN"/>
    <property type="match status" value="1"/>
</dbReference>
<dbReference type="GO" id="GO:0000981">
    <property type="term" value="F:DNA-binding transcription factor activity, RNA polymerase II-specific"/>
    <property type="evidence" value="ECO:0007669"/>
    <property type="project" value="InterPro"/>
</dbReference>
<feature type="domain" description="Homeobox" evidence="8">
    <location>
        <begin position="123"/>
        <end position="186"/>
    </location>
</feature>
<dbReference type="InterPro" id="IPR009057">
    <property type="entry name" value="Homeodomain-like_sf"/>
</dbReference>
<dbReference type="GO" id="GO:0000978">
    <property type="term" value="F:RNA polymerase II cis-regulatory region sequence-specific DNA binding"/>
    <property type="evidence" value="ECO:0007669"/>
    <property type="project" value="TreeGrafter"/>
</dbReference>
<evidence type="ECO:0000313" key="11">
    <source>
        <dbReference type="Proteomes" id="UP000014760"/>
    </source>
</evidence>
<feature type="region of interest" description="Disordered" evidence="7">
    <location>
        <begin position="185"/>
        <end position="222"/>
    </location>
</feature>
<reference evidence="10" key="3">
    <citation type="submission" date="2015-06" db="UniProtKB">
        <authorList>
            <consortium name="EnsemblMetazoa"/>
        </authorList>
    </citation>
    <scope>IDENTIFICATION</scope>
</reference>
<dbReference type="InterPro" id="IPR008422">
    <property type="entry name" value="KN_HD"/>
</dbReference>
<protein>
    <recommendedName>
        <fullName evidence="8">Homeobox domain-containing protein</fullName>
    </recommendedName>
</protein>
<dbReference type="PANTHER" id="PTHR11211:SF40">
    <property type="entry name" value="MIRROR, ISOFORM C"/>
    <property type="match status" value="1"/>
</dbReference>
<proteinExistence type="inferred from homology"/>
<dbReference type="GO" id="GO:0030182">
    <property type="term" value="P:neuron differentiation"/>
    <property type="evidence" value="ECO:0007669"/>
    <property type="project" value="TreeGrafter"/>
</dbReference>
<dbReference type="EMBL" id="KB306169">
    <property type="protein sequence ID" value="ELU00107.1"/>
    <property type="molecule type" value="Genomic_DNA"/>
</dbReference>
<comment type="subcellular location">
    <subcellularLocation>
        <location evidence="1 6">Nucleus</location>
    </subcellularLocation>
</comment>
<dbReference type="PROSITE" id="PS50071">
    <property type="entry name" value="HOMEOBOX_2"/>
    <property type="match status" value="1"/>
</dbReference>
<evidence type="ECO:0000256" key="1">
    <source>
        <dbReference type="ARBA" id="ARBA00004123"/>
    </source>
</evidence>
<dbReference type="FunFam" id="1.10.10.60:FF:000003">
    <property type="entry name" value="Iroquois-class homeobox protein IRX"/>
    <property type="match status" value="1"/>
</dbReference>
<dbReference type="EnsemblMetazoa" id="CapteT168300">
    <property type="protein sequence ID" value="CapteP168300"/>
    <property type="gene ID" value="CapteG168300"/>
</dbReference>
<evidence type="ECO:0000256" key="7">
    <source>
        <dbReference type="SAM" id="MobiDB-lite"/>
    </source>
</evidence>
<evidence type="ECO:0000256" key="4">
    <source>
        <dbReference type="ARBA" id="ARBA00023155"/>
    </source>
</evidence>
<evidence type="ECO:0000256" key="2">
    <source>
        <dbReference type="ARBA" id="ARBA00008446"/>
    </source>
</evidence>
<keyword evidence="11" id="KW-1185">Reference proteome</keyword>
<keyword evidence="4 6" id="KW-0371">Homeobox</keyword>
<keyword evidence="3 6" id="KW-0238">DNA-binding</keyword>
<dbReference type="PANTHER" id="PTHR11211">
    <property type="entry name" value="IROQUOIS-CLASS HOMEODOMAIN PROTEIN IRX"/>
    <property type="match status" value="1"/>
</dbReference>
<dbReference type="InterPro" id="IPR017970">
    <property type="entry name" value="Homeobox_CS"/>
</dbReference>
<evidence type="ECO:0000313" key="9">
    <source>
        <dbReference type="EMBL" id="ELU00107.1"/>
    </source>
</evidence>
<dbReference type="EMBL" id="AMQN01009774">
    <property type="status" value="NOT_ANNOTATED_CDS"/>
    <property type="molecule type" value="Genomic_DNA"/>
</dbReference>
<evidence type="ECO:0000313" key="10">
    <source>
        <dbReference type="EnsemblMetazoa" id="CapteP168300"/>
    </source>
</evidence>
<keyword evidence="5 6" id="KW-0539">Nucleus</keyword>
<dbReference type="Proteomes" id="UP000014760">
    <property type="component" value="Unassembled WGS sequence"/>
</dbReference>